<keyword evidence="4" id="KW-0472">Membrane</keyword>
<dbReference type="EMBL" id="CP010777">
    <property type="protein sequence ID" value="AKQ44482.1"/>
    <property type="molecule type" value="Genomic_DNA"/>
</dbReference>
<dbReference type="OrthoDB" id="9792139at2"/>
<evidence type="ECO:0000259" key="8">
    <source>
        <dbReference type="Pfam" id="PF14322"/>
    </source>
</evidence>
<gene>
    <name evidence="9" type="ORF">TH63_00680</name>
</gene>
<evidence type="ECO:0000256" key="3">
    <source>
        <dbReference type="ARBA" id="ARBA00022729"/>
    </source>
</evidence>
<feature type="domain" description="RagB/SusD" evidence="7">
    <location>
        <begin position="297"/>
        <end position="485"/>
    </location>
</feature>
<dbReference type="KEGG" id="ruf:TH63_00680"/>
<keyword evidence="10" id="KW-1185">Reference proteome</keyword>
<feature type="signal peptide" evidence="6">
    <location>
        <begin position="1"/>
        <end position="20"/>
    </location>
</feature>
<feature type="chain" id="PRO_5005211922" description="RagB/SusD family nutrient uptake outer membrane protein" evidence="6">
    <location>
        <begin position="21"/>
        <end position="485"/>
    </location>
</feature>
<protein>
    <recommendedName>
        <fullName evidence="11">RagB/SusD family nutrient uptake outer membrane protein</fullName>
    </recommendedName>
</protein>
<name>A0A0H4VKR7_9BACT</name>
<evidence type="ECO:0000256" key="2">
    <source>
        <dbReference type="ARBA" id="ARBA00006275"/>
    </source>
</evidence>
<dbReference type="Pfam" id="PF07980">
    <property type="entry name" value="SusD_RagB"/>
    <property type="match status" value="1"/>
</dbReference>
<dbReference type="SUPFAM" id="SSF48452">
    <property type="entry name" value="TPR-like"/>
    <property type="match status" value="1"/>
</dbReference>
<comment type="subcellular location">
    <subcellularLocation>
        <location evidence="1">Cell outer membrane</location>
    </subcellularLocation>
</comment>
<accession>A0A0H4VKR7</accession>
<dbReference type="GO" id="GO:0009279">
    <property type="term" value="C:cell outer membrane"/>
    <property type="evidence" value="ECO:0007669"/>
    <property type="project" value="UniProtKB-SubCell"/>
</dbReference>
<dbReference type="InterPro" id="IPR033985">
    <property type="entry name" value="SusD-like_N"/>
</dbReference>
<feature type="domain" description="SusD-like N-terminal" evidence="8">
    <location>
        <begin position="38"/>
        <end position="226"/>
    </location>
</feature>
<comment type="similarity">
    <text evidence="2">Belongs to the SusD family.</text>
</comment>
<dbReference type="STRING" id="1379910.TH63_00680"/>
<dbReference type="AlphaFoldDB" id="A0A0H4VKR7"/>
<evidence type="ECO:0000313" key="10">
    <source>
        <dbReference type="Proteomes" id="UP000036458"/>
    </source>
</evidence>
<evidence type="ECO:0000313" key="9">
    <source>
        <dbReference type="EMBL" id="AKQ44482.1"/>
    </source>
</evidence>
<organism evidence="9 10">
    <name type="scientific">Rufibacter radiotolerans</name>
    <dbReference type="NCBI Taxonomy" id="1379910"/>
    <lineage>
        <taxon>Bacteria</taxon>
        <taxon>Pseudomonadati</taxon>
        <taxon>Bacteroidota</taxon>
        <taxon>Cytophagia</taxon>
        <taxon>Cytophagales</taxon>
        <taxon>Hymenobacteraceae</taxon>
        <taxon>Rufibacter</taxon>
    </lineage>
</organism>
<evidence type="ECO:0000256" key="5">
    <source>
        <dbReference type="ARBA" id="ARBA00023237"/>
    </source>
</evidence>
<evidence type="ECO:0000256" key="6">
    <source>
        <dbReference type="SAM" id="SignalP"/>
    </source>
</evidence>
<dbReference type="PROSITE" id="PS51257">
    <property type="entry name" value="PROKAR_LIPOPROTEIN"/>
    <property type="match status" value="1"/>
</dbReference>
<dbReference type="Proteomes" id="UP000036458">
    <property type="component" value="Chromosome"/>
</dbReference>
<dbReference type="Gene3D" id="1.25.40.390">
    <property type="match status" value="1"/>
</dbReference>
<dbReference type="InterPro" id="IPR012944">
    <property type="entry name" value="SusD_RagB_dom"/>
</dbReference>
<dbReference type="InterPro" id="IPR011990">
    <property type="entry name" value="TPR-like_helical_dom_sf"/>
</dbReference>
<dbReference type="RefSeq" id="WP_048919225.1">
    <property type="nucleotide sequence ID" value="NZ_CP010777.1"/>
</dbReference>
<dbReference type="Gene3D" id="1.25.40.900">
    <property type="match status" value="1"/>
</dbReference>
<dbReference type="Gene3D" id="2.20.20.130">
    <property type="match status" value="1"/>
</dbReference>
<dbReference type="PATRIC" id="fig|1379910.4.peg.142"/>
<evidence type="ECO:0000259" key="7">
    <source>
        <dbReference type="Pfam" id="PF07980"/>
    </source>
</evidence>
<keyword evidence="3 6" id="KW-0732">Signal</keyword>
<evidence type="ECO:0000256" key="4">
    <source>
        <dbReference type="ARBA" id="ARBA00023136"/>
    </source>
</evidence>
<dbReference type="Pfam" id="PF14322">
    <property type="entry name" value="SusD-like_3"/>
    <property type="match status" value="1"/>
</dbReference>
<proteinExistence type="inferred from homology"/>
<evidence type="ECO:0008006" key="11">
    <source>
        <dbReference type="Google" id="ProtNLM"/>
    </source>
</evidence>
<reference evidence="9 10" key="1">
    <citation type="submission" date="2015-01" db="EMBL/GenBank/DDBJ databases">
        <title>Rufibacter sp./DG31D/ whole genome sequencing.</title>
        <authorList>
            <person name="Kim M.K."/>
            <person name="Srinivasan S."/>
            <person name="Lee J.-J."/>
        </authorList>
    </citation>
    <scope>NUCLEOTIDE SEQUENCE [LARGE SCALE GENOMIC DNA]</scope>
    <source>
        <strain evidence="9 10">DG31D</strain>
    </source>
</reference>
<sequence length="485" mass="53210">MRRKYIFMLAVGLLSFASCDSELDQEPFNSLSTGQSFRTQADFENALRGAYAGLRGATYYGGQDAGSMIITPDIISDNLIINSQGRLSQQTTYQLNYTSNSTWNIWNNAYTTILRTNYILENINNLTDGPAKNNIRAEALALRALAHFDLLRVYAKRYIGASDADLGVPYVTSTDPAQQPGRTPLKQAYSLVEADFLASETDINAANGVGRLNKAAVQGLLGRVYLYMGEWQKSVDKSTAAITNVPAANALATRAEFPLIWTDATEKDVLFKVRILDTDATPAVTVGVGYQQTVTGNVRAEYSPTCELVKQYQSTDVRTNTYIGESTYGGLTAKYVKKHVGRATGALNVVDVKVIRLSEVYLNRAEALYNLGAARQVEALADLNTIRSRRYEPFVPGAETGQALLDAILKERRLELAFEGHRFFDLKRLNQPIVRSATEGDAANCGGVPAPANARLLDAGNFRFQLPIPQAEIDANKNIIQNPGY</sequence>
<evidence type="ECO:0000256" key="1">
    <source>
        <dbReference type="ARBA" id="ARBA00004442"/>
    </source>
</evidence>
<keyword evidence="5" id="KW-0998">Cell outer membrane</keyword>